<keyword evidence="1 5" id="KW-0699">rRNA-binding</keyword>
<sequence length="215" mass="23751">MKEFQLTANIRHELGTGASRRMRRANQIPAILYGTKKETIPLFLDAHEFNKQLEDQAFGSSIITLNLENAKEPVILKALQRHPVRSRHILHIDFMRVSASEQLQIRVPIHFVNEEKCMGKKAGGIVNRLLQELEIACLPKDLPEAITIDMSSMQLGQTLHLSDLTVPEGITLTALTHGQDQTVITISSPRDSAEGGEGQEGAENPDQGSETRASG</sequence>
<dbReference type="Gene3D" id="2.40.240.10">
    <property type="entry name" value="Ribosomal Protein L25, Chain P"/>
    <property type="match status" value="1"/>
</dbReference>
<evidence type="ECO:0000256" key="1">
    <source>
        <dbReference type="ARBA" id="ARBA00022730"/>
    </source>
</evidence>
<dbReference type="GO" id="GO:0022625">
    <property type="term" value="C:cytosolic large ribosomal subunit"/>
    <property type="evidence" value="ECO:0007669"/>
    <property type="project" value="TreeGrafter"/>
</dbReference>
<dbReference type="InterPro" id="IPR020056">
    <property type="entry name" value="Rbsml_bL25/Gln-tRNA_synth_N"/>
</dbReference>
<keyword evidence="2 5" id="KW-0694">RNA-binding</keyword>
<dbReference type="CDD" id="cd00495">
    <property type="entry name" value="Ribosomal_L25_TL5_CTC"/>
    <property type="match status" value="1"/>
</dbReference>
<dbReference type="InterPro" id="IPR020057">
    <property type="entry name" value="Ribosomal_bL25_b-dom"/>
</dbReference>
<keyword evidence="3 5" id="KW-0689">Ribosomal protein</keyword>
<evidence type="ECO:0000313" key="9">
    <source>
        <dbReference type="EMBL" id="VFK27338.1"/>
    </source>
</evidence>
<feature type="compositionally biased region" description="Polar residues" evidence="6">
    <location>
        <begin position="206"/>
        <end position="215"/>
    </location>
</feature>
<dbReference type="GO" id="GO:0006412">
    <property type="term" value="P:translation"/>
    <property type="evidence" value="ECO:0007669"/>
    <property type="project" value="UniProtKB-UniRule"/>
</dbReference>
<name>A0A450XDI8_9GAMM</name>
<dbReference type="NCBIfam" id="NF004130">
    <property type="entry name" value="PRK05618.1-5"/>
    <property type="match status" value="1"/>
</dbReference>
<dbReference type="InterPro" id="IPR011035">
    <property type="entry name" value="Ribosomal_bL25/Gln-tRNA_synth"/>
</dbReference>
<dbReference type="GO" id="GO:0008097">
    <property type="term" value="F:5S rRNA binding"/>
    <property type="evidence" value="ECO:0007669"/>
    <property type="project" value="InterPro"/>
</dbReference>
<comment type="subunit">
    <text evidence="5">Part of the 50S ribosomal subunit; part of the 5S rRNA/L5/L18/L25 subcomplex. Contacts the 5S rRNA. Binds to the 5S rRNA independently of L5 and L18.</text>
</comment>
<accession>A0A450XDI8</accession>
<dbReference type="PANTHER" id="PTHR33284">
    <property type="entry name" value="RIBOSOMAL PROTEIN L25/GLN-TRNA SYNTHETASE, ANTI-CODON-BINDING DOMAIN-CONTAINING PROTEIN"/>
    <property type="match status" value="1"/>
</dbReference>
<evidence type="ECO:0000256" key="2">
    <source>
        <dbReference type="ARBA" id="ARBA00022884"/>
    </source>
</evidence>
<dbReference type="EMBL" id="CAADFO010000027">
    <property type="protein sequence ID" value="VFK27338.1"/>
    <property type="molecule type" value="Genomic_DNA"/>
</dbReference>
<feature type="region of interest" description="Disordered" evidence="6">
    <location>
        <begin position="181"/>
        <end position="215"/>
    </location>
</feature>
<evidence type="ECO:0000256" key="5">
    <source>
        <dbReference type="HAMAP-Rule" id="MF_01334"/>
    </source>
</evidence>
<feature type="domain" description="Large ribosomal subunit protein bL25 L25" evidence="7">
    <location>
        <begin position="6"/>
        <end position="94"/>
    </location>
</feature>
<keyword evidence="4 5" id="KW-0687">Ribonucleoprotein</keyword>
<dbReference type="Pfam" id="PF14693">
    <property type="entry name" value="Ribosomal_TL5_C"/>
    <property type="match status" value="1"/>
</dbReference>
<comment type="similarity">
    <text evidence="5">Belongs to the bacterial ribosomal protein bL25 family. CTC subfamily.</text>
</comment>
<reference evidence="9" key="1">
    <citation type="submission" date="2019-02" db="EMBL/GenBank/DDBJ databases">
        <authorList>
            <person name="Gruber-Vodicka R. H."/>
            <person name="Seah K. B. B."/>
        </authorList>
    </citation>
    <scope>NUCLEOTIDE SEQUENCE</scope>
    <source>
        <strain evidence="9">BECK_BZ197</strain>
    </source>
</reference>
<feature type="domain" description="Large ribosomal subunit protein bL25 beta" evidence="8">
    <location>
        <begin position="103"/>
        <end position="190"/>
    </location>
</feature>
<organism evidence="9">
    <name type="scientific">Candidatus Kentrum sp. MB</name>
    <dbReference type="NCBI Taxonomy" id="2138164"/>
    <lineage>
        <taxon>Bacteria</taxon>
        <taxon>Pseudomonadati</taxon>
        <taxon>Pseudomonadota</taxon>
        <taxon>Gammaproteobacteria</taxon>
        <taxon>Candidatus Kentrum</taxon>
    </lineage>
</organism>
<feature type="compositionally biased region" description="Polar residues" evidence="6">
    <location>
        <begin position="181"/>
        <end position="190"/>
    </location>
</feature>
<dbReference type="HAMAP" id="MF_01334">
    <property type="entry name" value="Ribosomal_bL25_CTC"/>
    <property type="match status" value="1"/>
</dbReference>
<proteinExistence type="inferred from homology"/>
<protein>
    <recommendedName>
        <fullName evidence="5">Large ribosomal subunit protein bL25</fullName>
    </recommendedName>
    <alternativeName>
        <fullName evidence="5">General stress protein CTC</fullName>
    </alternativeName>
</protein>
<evidence type="ECO:0000259" key="8">
    <source>
        <dbReference type="Pfam" id="PF14693"/>
    </source>
</evidence>
<dbReference type="AlphaFoldDB" id="A0A450XDI8"/>
<evidence type="ECO:0000259" key="7">
    <source>
        <dbReference type="Pfam" id="PF01386"/>
    </source>
</evidence>
<dbReference type="InterPro" id="IPR029751">
    <property type="entry name" value="Ribosomal_L25_dom"/>
</dbReference>
<dbReference type="InterPro" id="IPR020930">
    <property type="entry name" value="Ribosomal_uL5_bac-type"/>
</dbReference>
<dbReference type="NCBIfam" id="TIGR00731">
    <property type="entry name" value="bL25_bact_ctc"/>
    <property type="match status" value="1"/>
</dbReference>
<dbReference type="InterPro" id="IPR037121">
    <property type="entry name" value="Ribosomal_bL25_C"/>
</dbReference>
<gene>
    <name evidence="5" type="primary">rplY</name>
    <name evidence="5" type="synonym">ctc</name>
    <name evidence="9" type="ORF">BECKMB1821G_GA0114241_102714</name>
</gene>
<evidence type="ECO:0000256" key="4">
    <source>
        <dbReference type="ARBA" id="ARBA00023274"/>
    </source>
</evidence>
<dbReference type="Pfam" id="PF01386">
    <property type="entry name" value="Ribosomal_L25p"/>
    <property type="match status" value="1"/>
</dbReference>
<dbReference type="Gene3D" id="2.170.120.20">
    <property type="entry name" value="Ribosomal protein L25, beta domain"/>
    <property type="match status" value="1"/>
</dbReference>
<dbReference type="InterPro" id="IPR001021">
    <property type="entry name" value="Ribosomal_bL25_long"/>
</dbReference>
<dbReference type="GO" id="GO:0003735">
    <property type="term" value="F:structural constituent of ribosome"/>
    <property type="evidence" value="ECO:0007669"/>
    <property type="project" value="InterPro"/>
</dbReference>
<dbReference type="PANTHER" id="PTHR33284:SF1">
    <property type="entry name" value="RIBOSOMAL PROTEIN L25_GLN-TRNA SYNTHETASE, ANTI-CODON-BINDING DOMAIN-CONTAINING PROTEIN"/>
    <property type="match status" value="1"/>
</dbReference>
<dbReference type="NCBIfam" id="NF004128">
    <property type="entry name" value="PRK05618.1-2"/>
    <property type="match status" value="1"/>
</dbReference>
<dbReference type="SUPFAM" id="SSF50715">
    <property type="entry name" value="Ribosomal protein L25-like"/>
    <property type="match status" value="1"/>
</dbReference>
<evidence type="ECO:0000256" key="3">
    <source>
        <dbReference type="ARBA" id="ARBA00022980"/>
    </source>
</evidence>
<evidence type="ECO:0000256" key="6">
    <source>
        <dbReference type="SAM" id="MobiDB-lite"/>
    </source>
</evidence>
<comment type="function">
    <text evidence="5">This is one of the proteins that binds to the 5S RNA in the ribosome where it forms part of the central protuberance.</text>
</comment>
<dbReference type="NCBIfam" id="NF004612">
    <property type="entry name" value="PRK05943.1"/>
    <property type="match status" value="1"/>
</dbReference>